<dbReference type="Gene3D" id="1.10.630.10">
    <property type="entry name" value="Cytochrome P450"/>
    <property type="match status" value="1"/>
</dbReference>
<keyword evidence="10" id="KW-0503">Monooxygenase</keyword>
<evidence type="ECO:0000256" key="11">
    <source>
        <dbReference type="ARBA" id="ARBA00023136"/>
    </source>
</evidence>
<evidence type="ECO:0008006" key="16">
    <source>
        <dbReference type="Google" id="ProtNLM"/>
    </source>
</evidence>
<evidence type="ECO:0000256" key="1">
    <source>
        <dbReference type="ARBA" id="ARBA00001971"/>
    </source>
</evidence>
<evidence type="ECO:0000256" key="9">
    <source>
        <dbReference type="ARBA" id="ARBA00023004"/>
    </source>
</evidence>
<keyword evidence="8" id="KW-0560">Oxidoreductase</keyword>
<accession>A0AA86S9Y5</accession>
<evidence type="ECO:0000256" key="10">
    <source>
        <dbReference type="ARBA" id="ARBA00023033"/>
    </source>
</evidence>
<gene>
    <name evidence="14" type="ORF">AYBTSS11_LOCUS13555</name>
</gene>
<evidence type="ECO:0000256" key="7">
    <source>
        <dbReference type="ARBA" id="ARBA00022989"/>
    </source>
</evidence>
<dbReference type="PRINTS" id="PR00465">
    <property type="entry name" value="EP450IV"/>
</dbReference>
<keyword evidence="15" id="KW-1185">Reference proteome</keyword>
<dbReference type="CDD" id="cd11064">
    <property type="entry name" value="CYP86A"/>
    <property type="match status" value="1"/>
</dbReference>
<dbReference type="InterPro" id="IPR002403">
    <property type="entry name" value="Cyt_P450_E_grp-IV"/>
</dbReference>
<dbReference type="InterPro" id="IPR036396">
    <property type="entry name" value="Cyt_P450_sf"/>
</dbReference>
<proteinExistence type="inferred from homology"/>
<comment type="cofactor">
    <cofactor evidence="1 12">
        <name>heme</name>
        <dbReference type="ChEBI" id="CHEBI:30413"/>
    </cofactor>
</comment>
<evidence type="ECO:0000256" key="3">
    <source>
        <dbReference type="ARBA" id="ARBA00010617"/>
    </source>
</evidence>
<dbReference type="GO" id="GO:0020037">
    <property type="term" value="F:heme binding"/>
    <property type="evidence" value="ECO:0007669"/>
    <property type="project" value="InterPro"/>
</dbReference>
<dbReference type="Proteomes" id="UP001189624">
    <property type="component" value="Chromosome 4"/>
</dbReference>
<dbReference type="Pfam" id="PF00067">
    <property type="entry name" value="p450"/>
    <property type="match status" value="1"/>
</dbReference>
<evidence type="ECO:0000256" key="8">
    <source>
        <dbReference type="ARBA" id="ARBA00023002"/>
    </source>
</evidence>
<name>A0AA86S9Y5_9FABA</name>
<dbReference type="EMBL" id="OY731401">
    <property type="protein sequence ID" value="CAJ1949106.1"/>
    <property type="molecule type" value="Genomic_DNA"/>
</dbReference>
<dbReference type="SUPFAM" id="SSF48264">
    <property type="entry name" value="Cytochrome P450"/>
    <property type="match status" value="1"/>
</dbReference>
<dbReference type="GO" id="GO:0004497">
    <property type="term" value="F:monooxygenase activity"/>
    <property type="evidence" value="ECO:0007669"/>
    <property type="project" value="UniProtKB-KW"/>
</dbReference>
<comment type="similarity">
    <text evidence="3">Belongs to the cytochrome P450 family.</text>
</comment>
<protein>
    <recommendedName>
        <fullName evidence="16">Cytochrome P450 94B3</fullName>
    </recommendedName>
</protein>
<evidence type="ECO:0000256" key="5">
    <source>
        <dbReference type="ARBA" id="ARBA00022692"/>
    </source>
</evidence>
<comment type="subcellular location">
    <subcellularLocation>
        <location evidence="2">Membrane</location>
        <topology evidence="2">Single-pass membrane protein</topology>
    </subcellularLocation>
</comment>
<evidence type="ECO:0000313" key="14">
    <source>
        <dbReference type="EMBL" id="CAJ1949106.1"/>
    </source>
</evidence>
<dbReference type="Gramene" id="rna-AYBTSS11_LOCUS13555">
    <property type="protein sequence ID" value="CAJ1949106.1"/>
    <property type="gene ID" value="gene-AYBTSS11_LOCUS13555"/>
</dbReference>
<feature type="binding site" description="axial binding residue" evidence="12">
    <location>
        <position position="477"/>
    </location>
    <ligand>
        <name>heme</name>
        <dbReference type="ChEBI" id="CHEBI:30413"/>
    </ligand>
    <ligandPart>
        <name>Fe</name>
        <dbReference type="ChEBI" id="CHEBI:18248"/>
    </ligandPart>
</feature>
<sequence>MRLYIALGIRLAIQSSESSLRNSLCNKTLTTQAMFIFFFSCLLSLGFLLRFFNGKRQGCYHHNHAPPSHPVIGCLVSFYQNRHRLLDWYTQHIAQSPTHTIVVRRLGARRTVVTANPRNVEYILKTNFGNFPKGKPFTEILGDLLGCGIFNVDGELWQAQRKLASHEFSTRSLKDFTVKTLHEEVQHRLIPLLELAARESHVIDLQDVLRRLTFDTVCMVSLGYDPCCLDLNKPLPPLLTAFDKASEVSAARGAAPVFLVWKLKRMLNVGSEKALKEAVKLVHESVMKIIKAKKNEMTCNGRKGGTDLLVRLLEAGQEETAVRDMVISMIMAGRDTTSAAMTWLFWLLSKHREEEALLVKEVYCGDNRSEGLDYACLKEMKLLKACLCESMRLYPPVAWDSKHAGGADVLPDGTHVGKGDRVTYFPYGMGRMEALWGEDCCEFKPQRWFRDENVDNGVLKCVDPYKFPVFQAGPRVCLGREMAFIQMEYVVASILNRFVVSPVSDEHPRFVPLLTAHMAGGFKVRINNRTGAGSEK</sequence>
<evidence type="ECO:0000256" key="13">
    <source>
        <dbReference type="SAM" id="Phobius"/>
    </source>
</evidence>
<dbReference type="GO" id="GO:0016020">
    <property type="term" value="C:membrane"/>
    <property type="evidence" value="ECO:0007669"/>
    <property type="project" value="UniProtKB-SubCell"/>
</dbReference>
<keyword evidence="5 13" id="KW-0812">Transmembrane</keyword>
<keyword evidence="11 13" id="KW-0472">Membrane</keyword>
<dbReference type="PANTHER" id="PTHR24296">
    <property type="entry name" value="CYTOCHROME P450"/>
    <property type="match status" value="1"/>
</dbReference>
<dbReference type="PRINTS" id="PR00385">
    <property type="entry name" value="P450"/>
</dbReference>
<organism evidence="14 15">
    <name type="scientific">Sphenostylis stenocarpa</name>
    <dbReference type="NCBI Taxonomy" id="92480"/>
    <lineage>
        <taxon>Eukaryota</taxon>
        <taxon>Viridiplantae</taxon>
        <taxon>Streptophyta</taxon>
        <taxon>Embryophyta</taxon>
        <taxon>Tracheophyta</taxon>
        <taxon>Spermatophyta</taxon>
        <taxon>Magnoliopsida</taxon>
        <taxon>eudicotyledons</taxon>
        <taxon>Gunneridae</taxon>
        <taxon>Pentapetalae</taxon>
        <taxon>rosids</taxon>
        <taxon>fabids</taxon>
        <taxon>Fabales</taxon>
        <taxon>Fabaceae</taxon>
        <taxon>Papilionoideae</taxon>
        <taxon>50 kb inversion clade</taxon>
        <taxon>NPAAA clade</taxon>
        <taxon>indigoferoid/millettioid clade</taxon>
        <taxon>Phaseoleae</taxon>
        <taxon>Sphenostylis</taxon>
    </lineage>
</organism>
<dbReference type="AlphaFoldDB" id="A0AA86S9Y5"/>
<evidence type="ECO:0000256" key="6">
    <source>
        <dbReference type="ARBA" id="ARBA00022723"/>
    </source>
</evidence>
<dbReference type="FunFam" id="1.10.630.10:FF:000044">
    <property type="entry name" value="Cytochrome P450"/>
    <property type="match status" value="1"/>
</dbReference>
<evidence type="ECO:0000256" key="2">
    <source>
        <dbReference type="ARBA" id="ARBA00004167"/>
    </source>
</evidence>
<dbReference type="GO" id="GO:0005506">
    <property type="term" value="F:iron ion binding"/>
    <property type="evidence" value="ECO:0007669"/>
    <property type="project" value="InterPro"/>
</dbReference>
<evidence type="ECO:0000256" key="4">
    <source>
        <dbReference type="ARBA" id="ARBA00022617"/>
    </source>
</evidence>
<dbReference type="GO" id="GO:0016705">
    <property type="term" value="F:oxidoreductase activity, acting on paired donors, with incorporation or reduction of molecular oxygen"/>
    <property type="evidence" value="ECO:0007669"/>
    <property type="project" value="InterPro"/>
</dbReference>
<dbReference type="InterPro" id="IPR001128">
    <property type="entry name" value="Cyt_P450"/>
</dbReference>
<keyword evidence="4 12" id="KW-0349">Heme</keyword>
<reference evidence="14" key="1">
    <citation type="submission" date="2023-10" db="EMBL/GenBank/DDBJ databases">
        <authorList>
            <person name="Domelevo Entfellner J.-B."/>
        </authorList>
    </citation>
    <scope>NUCLEOTIDE SEQUENCE</scope>
</reference>
<evidence type="ECO:0000313" key="15">
    <source>
        <dbReference type="Proteomes" id="UP001189624"/>
    </source>
</evidence>
<evidence type="ECO:0000256" key="12">
    <source>
        <dbReference type="PIRSR" id="PIRSR602403-1"/>
    </source>
</evidence>
<keyword evidence="6 12" id="KW-0479">Metal-binding</keyword>
<keyword evidence="7 13" id="KW-1133">Transmembrane helix</keyword>
<keyword evidence="9 12" id="KW-0408">Iron</keyword>
<feature type="transmembrane region" description="Helical" evidence="13">
    <location>
        <begin position="31"/>
        <end position="52"/>
    </location>
</feature>